<dbReference type="GO" id="GO:0006457">
    <property type="term" value="P:protein folding"/>
    <property type="evidence" value="ECO:0007669"/>
    <property type="project" value="InterPro"/>
</dbReference>
<protein>
    <recommendedName>
        <fullName evidence="4">Peptidyl-prolyl cis-trans isomerase</fullName>
        <shortName evidence="4">PPIase</shortName>
        <ecNumber evidence="4">5.2.1.8</ecNumber>
    </recommendedName>
</protein>
<comment type="function">
    <text evidence="4">PPIases accelerate the folding of proteins. It catalyzes the cis-trans isomerization of proline imidic peptide bonds in oligopeptides.</text>
</comment>
<dbReference type="PROSITE" id="PS00170">
    <property type="entry name" value="CSA_PPIASE_1"/>
    <property type="match status" value="1"/>
</dbReference>
<keyword evidence="2 4" id="KW-0697">Rotamase</keyword>
<dbReference type="InterPro" id="IPR020892">
    <property type="entry name" value="Cyclophilin-type_PPIase_CS"/>
</dbReference>
<dbReference type="PROSITE" id="PS50072">
    <property type="entry name" value="CSA_PPIASE_2"/>
    <property type="match status" value="1"/>
</dbReference>
<dbReference type="InterPro" id="IPR044665">
    <property type="entry name" value="E_coli_cyclophilin_A-like"/>
</dbReference>
<comment type="caution">
    <text evidence="6">The sequence shown here is derived from an EMBL/GenBank/DDBJ whole genome shotgun (WGS) entry which is preliminary data.</text>
</comment>
<keyword evidence="3 4" id="KW-0413">Isomerase</keyword>
<gene>
    <name evidence="6" type="ORF">CDN99_22900</name>
</gene>
<evidence type="ECO:0000256" key="2">
    <source>
        <dbReference type="ARBA" id="ARBA00023110"/>
    </source>
</evidence>
<dbReference type="EMBL" id="NIOF01000014">
    <property type="protein sequence ID" value="OWQ85064.1"/>
    <property type="molecule type" value="Genomic_DNA"/>
</dbReference>
<evidence type="ECO:0000256" key="3">
    <source>
        <dbReference type="ARBA" id="ARBA00023235"/>
    </source>
</evidence>
<dbReference type="PRINTS" id="PR00153">
    <property type="entry name" value="CSAPPISMRASE"/>
</dbReference>
<dbReference type="InterPro" id="IPR002130">
    <property type="entry name" value="Cyclophilin-type_PPIase_dom"/>
</dbReference>
<name>A0A246IXY6_9BURK</name>
<dbReference type="Proteomes" id="UP000197468">
    <property type="component" value="Unassembled WGS sequence"/>
</dbReference>
<reference evidence="6 7" key="1">
    <citation type="journal article" date="2008" name="Int. J. Syst. Evol. Microbiol.">
        <title>Description of Roseateles aquatilis sp. nov. and Roseateles terrae sp. nov., in the class Betaproteobacteria, and emended description of the genus Roseateles.</title>
        <authorList>
            <person name="Gomila M."/>
            <person name="Bowien B."/>
            <person name="Falsen E."/>
            <person name="Moore E.R."/>
            <person name="Lalucat J."/>
        </authorList>
    </citation>
    <scope>NUCLEOTIDE SEQUENCE [LARGE SCALE GENOMIC DNA]</scope>
    <source>
        <strain evidence="6 7">CCUG 48205</strain>
    </source>
</reference>
<dbReference type="Gene3D" id="2.40.100.10">
    <property type="entry name" value="Cyclophilin-like"/>
    <property type="match status" value="1"/>
</dbReference>
<evidence type="ECO:0000256" key="1">
    <source>
        <dbReference type="ARBA" id="ARBA00007365"/>
    </source>
</evidence>
<accession>A0A246IXY6</accession>
<organism evidence="6 7">
    <name type="scientific">Roseateles aquatilis</name>
    <dbReference type="NCBI Taxonomy" id="431061"/>
    <lineage>
        <taxon>Bacteria</taxon>
        <taxon>Pseudomonadati</taxon>
        <taxon>Pseudomonadota</taxon>
        <taxon>Betaproteobacteria</taxon>
        <taxon>Burkholderiales</taxon>
        <taxon>Sphaerotilaceae</taxon>
        <taxon>Roseateles</taxon>
    </lineage>
</organism>
<dbReference type="InterPro" id="IPR029000">
    <property type="entry name" value="Cyclophilin-like_dom_sf"/>
</dbReference>
<keyword evidence="7" id="KW-1185">Reference proteome</keyword>
<proteinExistence type="inferred from homology"/>
<feature type="domain" description="PPIase cyclophilin-type" evidence="5">
    <location>
        <begin position="106"/>
        <end position="251"/>
    </location>
</feature>
<dbReference type="AlphaFoldDB" id="A0A246IXY6"/>
<sequence>MSGQTRYFALLRQPRSHELPPQAVMKPTHIPTDSSSKRRLLALSAALGGALIMAACGGGGDNNSEPLRPKPNAVTTPPTTSCSAAGIAASNASTAANTVCMLTSDGEIVVELDARAPITVDNFLKYVTAKFYDNTIFHRVVPNFVAQGGGFTTGFVAKTAGLLPAIKLETNVGLSNTKYTIAMARTTDFNSATSQFYFNAVDNAALDYKSASEPGYAVFGRVISGQATVDKINAETQLYAGAETPATEVLLYWAVKLK</sequence>
<evidence type="ECO:0000313" key="6">
    <source>
        <dbReference type="EMBL" id="OWQ85064.1"/>
    </source>
</evidence>
<dbReference type="PANTHER" id="PTHR43246">
    <property type="entry name" value="PEPTIDYL-PROLYL CIS-TRANS ISOMERASE CYP38, CHLOROPLASTIC"/>
    <property type="match status" value="1"/>
</dbReference>
<evidence type="ECO:0000256" key="4">
    <source>
        <dbReference type="RuleBase" id="RU363019"/>
    </source>
</evidence>
<comment type="similarity">
    <text evidence="1 4">Belongs to the cyclophilin-type PPIase family.</text>
</comment>
<dbReference type="GO" id="GO:0003755">
    <property type="term" value="F:peptidyl-prolyl cis-trans isomerase activity"/>
    <property type="evidence" value="ECO:0007669"/>
    <property type="project" value="UniProtKB-UniRule"/>
</dbReference>
<dbReference type="SUPFAM" id="SSF50891">
    <property type="entry name" value="Cyclophilin-like"/>
    <property type="match status" value="1"/>
</dbReference>
<evidence type="ECO:0000259" key="5">
    <source>
        <dbReference type="PROSITE" id="PS50072"/>
    </source>
</evidence>
<dbReference type="EC" id="5.2.1.8" evidence="4"/>
<evidence type="ECO:0000313" key="7">
    <source>
        <dbReference type="Proteomes" id="UP000197468"/>
    </source>
</evidence>
<comment type="catalytic activity">
    <reaction evidence="4">
        <text>[protein]-peptidylproline (omega=180) = [protein]-peptidylproline (omega=0)</text>
        <dbReference type="Rhea" id="RHEA:16237"/>
        <dbReference type="Rhea" id="RHEA-COMP:10747"/>
        <dbReference type="Rhea" id="RHEA-COMP:10748"/>
        <dbReference type="ChEBI" id="CHEBI:83833"/>
        <dbReference type="ChEBI" id="CHEBI:83834"/>
        <dbReference type="EC" id="5.2.1.8"/>
    </reaction>
</comment>
<dbReference type="Pfam" id="PF00160">
    <property type="entry name" value="Pro_isomerase"/>
    <property type="match status" value="1"/>
</dbReference>